<comment type="caution">
    <text evidence="5">The sequence shown here is derived from an EMBL/GenBank/DDBJ whole genome shotgun (WGS) entry which is preliminary data.</text>
</comment>
<sequence>MTEEGERRVGVVVITWNRRQEALASVGRLLALPEGPRVVLVDNGSDDGTAEAVARAYPEVDLVALRENLGAVGRNIGAARLDTPYVAFCDDDTWWDPGCLTRAADVLDACPRLAVVTARILVEPGGHEDPIVPELRDSPVPRPDWLPGPALGSFLAGASVVRRHAFLGCGGFHARLWLGGEEELLAADLAAAGWELCYLEELTVHHQASTIRDPHARRRAGLRNTLWFTWLRRPLRPALRRTSHLIRTVPRDRVSALAFLDALRGLPWVLAERRSLPPHAELRFAALEESQSRSTARRYIS</sequence>
<evidence type="ECO:0000313" key="5">
    <source>
        <dbReference type="EMBL" id="RCG29929.1"/>
    </source>
</evidence>
<feature type="domain" description="Glycosyltransferase 2-like" evidence="4">
    <location>
        <begin position="11"/>
        <end position="130"/>
    </location>
</feature>
<evidence type="ECO:0000256" key="1">
    <source>
        <dbReference type="ARBA" id="ARBA00006739"/>
    </source>
</evidence>
<proteinExistence type="inferred from homology"/>
<dbReference type="InterPro" id="IPR050834">
    <property type="entry name" value="Glycosyltransf_2"/>
</dbReference>
<accession>A0A367FJ59</accession>
<dbReference type="AlphaFoldDB" id="A0A367FJ59"/>
<dbReference type="OrthoDB" id="3226099at2"/>
<evidence type="ECO:0000313" key="6">
    <source>
        <dbReference type="Proteomes" id="UP000253094"/>
    </source>
</evidence>
<evidence type="ECO:0000259" key="4">
    <source>
        <dbReference type="Pfam" id="PF00535"/>
    </source>
</evidence>
<evidence type="ECO:0000256" key="2">
    <source>
        <dbReference type="ARBA" id="ARBA00022676"/>
    </source>
</evidence>
<keyword evidence="2" id="KW-0328">Glycosyltransferase</keyword>
<comment type="similarity">
    <text evidence="1">Belongs to the glycosyltransferase 2 family.</text>
</comment>
<keyword evidence="3 5" id="KW-0808">Transferase</keyword>
<dbReference type="PANTHER" id="PTHR43685">
    <property type="entry name" value="GLYCOSYLTRANSFERASE"/>
    <property type="match status" value="1"/>
</dbReference>
<dbReference type="Gene3D" id="3.90.550.10">
    <property type="entry name" value="Spore Coat Polysaccharide Biosynthesis Protein SpsA, Chain A"/>
    <property type="match status" value="1"/>
</dbReference>
<dbReference type="PANTHER" id="PTHR43685:SF5">
    <property type="entry name" value="GLYCOSYLTRANSFERASE EPSE-RELATED"/>
    <property type="match status" value="1"/>
</dbReference>
<dbReference type="Proteomes" id="UP000253094">
    <property type="component" value="Unassembled WGS sequence"/>
</dbReference>
<organism evidence="5 6">
    <name type="scientific">Sphaerisporangium album</name>
    <dbReference type="NCBI Taxonomy" id="509200"/>
    <lineage>
        <taxon>Bacteria</taxon>
        <taxon>Bacillati</taxon>
        <taxon>Actinomycetota</taxon>
        <taxon>Actinomycetes</taxon>
        <taxon>Streptosporangiales</taxon>
        <taxon>Streptosporangiaceae</taxon>
        <taxon>Sphaerisporangium</taxon>
    </lineage>
</organism>
<protein>
    <submittedName>
        <fullName evidence="5">Glycosyltransferase</fullName>
    </submittedName>
</protein>
<dbReference type="InterPro" id="IPR001173">
    <property type="entry name" value="Glyco_trans_2-like"/>
</dbReference>
<dbReference type="GO" id="GO:0016757">
    <property type="term" value="F:glycosyltransferase activity"/>
    <property type="evidence" value="ECO:0007669"/>
    <property type="project" value="UniProtKB-KW"/>
</dbReference>
<name>A0A367FJ59_9ACTN</name>
<dbReference type="SUPFAM" id="SSF53448">
    <property type="entry name" value="Nucleotide-diphospho-sugar transferases"/>
    <property type="match status" value="1"/>
</dbReference>
<reference evidence="5 6" key="1">
    <citation type="submission" date="2018-06" db="EMBL/GenBank/DDBJ databases">
        <title>Sphaerisporangium craniellae sp. nov., isolated from a marine sponge in the South China Sea.</title>
        <authorList>
            <person name="Li L."/>
        </authorList>
    </citation>
    <scope>NUCLEOTIDE SEQUENCE [LARGE SCALE GENOMIC DNA]</scope>
    <source>
        <strain evidence="5 6">CCTCC AA 208026</strain>
    </source>
</reference>
<evidence type="ECO:0000256" key="3">
    <source>
        <dbReference type="ARBA" id="ARBA00022679"/>
    </source>
</evidence>
<gene>
    <name evidence="5" type="ORF">DQ384_17350</name>
</gene>
<keyword evidence="6" id="KW-1185">Reference proteome</keyword>
<dbReference type="EMBL" id="QOIL01000009">
    <property type="protein sequence ID" value="RCG29929.1"/>
    <property type="molecule type" value="Genomic_DNA"/>
</dbReference>
<dbReference type="Pfam" id="PF00535">
    <property type="entry name" value="Glycos_transf_2"/>
    <property type="match status" value="1"/>
</dbReference>
<dbReference type="RefSeq" id="WP_114029872.1">
    <property type="nucleotide sequence ID" value="NZ_QOIL01000009.1"/>
</dbReference>
<dbReference type="InterPro" id="IPR029044">
    <property type="entry name" value="Nucleotide-diphossugar_trans"/>
</dbReference>